<organism evidence="2 3">
    <name type="scientific">Rufibacter quisquiliarum</name>
    <dbReference type="NCBI Taxonomy" id="1549639"/>
    <lineage>
        <taxon>Bacteria</taxon>
        <taxon>Pseudomonadati</taxon>
        <taxon>Bacteroidota</taxon>
        <taxon>Cytophagia</taxon>
        <taxon>Cytophagales</taxon>
        <taxon>Hymenobacteraceae</taxon>
        <taxon>Rufibacter</taxon>
    </lineage>
</organism>
<feature type="domain" description="DinB-like" evidence="1">
    <location>
        <begin position="11"/>
        <end position="167"/>
    </location>
</feature>
<dbReference type="InterPro" id="IPR024775">
    <property type="entry name" value="DinB-like"/>
</dbReference>
<name>A0A839GRH9_9BACT</name>
<protein>
    <recommendedName>
        <fullName evidence="1">DinB-like domain-containing protein</fullName>
    </recommendedName>
</protein>
<dbReference type="RefSeq" id="WP_182514342.1">
    <property type="nucleotide sequence ID" value="NZ_JACJIQ010000022.1"/>
</dbReference>
<keyword evidence="3" id="KW-1185">Reference proteome</keyword>
<sequence length="173" mass="20267">MEPVLHPLFQQLEEQRQFLSQWVSAASPAKQETKPAPDKWSAAQVLYHIGFIEQKVLEELQRRLASQKPLRPTSLKTWYRSVVLKLFLRLPLKFKAPKVVREVPSVAHVPAVLEQWQKTRVQLRALLEQFPVDLLNKEIFFHPIAGMLTLPQTLAFLHQHHRHHIPQLKKLLH</sequence>
<dbReference type="Pfam" id="PF12867">
    <property type="entry name" value="DinB_2"/>
    <property type="match status" value="1"/>
</dbReference>
<comment type="caution">
    <text evidence="2">The sequence shown here is derived from an EMBL/GenBank/DDBJ whole genome shotgun (WGS) entry which is preliminary data.</text>
</comment>
<evidence type="ECO:0000313" key="3">
    <source>
        <dbReference type="Proteomes" id="UP000563094"/>
    </source>
</evidence>
<dbReference type="SUPFAM" id="SSF109854">
    <property type="entry name" value="DinB/YfiT-like putative metalloenzymes"/>
    <property type="match status" value="1"/>
</dbReference>
<dbReference type="InterPro" id="IPR034660">
    <property type="entry name" value="DinB/YfiT-like"/>
</dbReference>
<reference evidence="2 3" key="1">
    <citation type="submission" date="2020-08" db="EMBL/GenBank/DDBJ databases">
        <title>Genomic Encyclopedia of Type Strains, Phase IV (KMG-IV): sequencing the most valuable type-strain genomes for metagenomic binning, comparative biology and taxonomic classification.</title>
        <authorList>
            <person name="Goeker M."/>
        </authorList>
    </citation>
    <scope>NUCLEOTIDE SEQUENCE [LARGE SCALE GENOMIC DNA]</scope>
    <source>
        <strain evidence="2 3">DSM 29854</strain>
    </source>
</reference>
<dbReference type="AlphaFoldDB" id="A0A839GRH9"/>
<proteinExistence type="predicted"/>
<evidence type="ECO:0000259" key="1">
    <source>
        <dbReference type="Pfam" id="PF12867"/>
    </source>
</evidence>
<accession>A0A839GRH9</accession>
<dbReference type="EMBL" id="JACJIQ010000022">
    <property type="protein sequence ID" value="MBA9079459.1"/>
    <property type="molecule type" value="Genomic_DNA"/>
</dbReference>
<dbReference type="Gene3D" id="1.20.120.450">
    <property type="entry name" value="dinb family like domain"/>
    <property type="match status" value="1"/>
</dbReference>
<dbReference type="Proteomes" id="UP000563094">
    <property type="component" value="Unassembled WGS sequence"/>
</dbReference>
<gene>
    <name evidence="2" type="ORF">FHS90_004195</name>
</gene>
<evidence type="ECO:0000313" key="2">
    <source>
        <dbReference type="EMBL" id="MBA9079459.1"/>
    </source>
</evidence>